<feature type="compositionally biased region" description="Low complexity" evidence="1">
    <location>
        <begin position="41"/>
        <end position="51"/>
    </location>
</feature>
<feature type="compositionally biased region" description="Basic and acidic residues" evidence="1">
    <location>
        <begin position="155"/>
        <end position="165"/>
    </location>
</feature>
<protein>
    <submittedName>
        <fullName evidence="2 3">Uncharacterized protein</fullName>
    </submittedName>
</protein>
<dbReference type="Gramene" id="Zm00001eb339650_T001">
    <property type="protein sequence ID" value="Zm00001eb339650_P001"/>
    <property type="gene ID" value="Zm00001eb339650"/>
</dbReference>
<reference evidence="2" key="3">
    <citation type="submission" date="2012-06" db="EMBL/GenBank/DDBJ databases">
        <authorList>
            <person name="Yu Y."/>
            <person name="Currie J."/>
            <person name="Lomeli R."/>
            <person name="Angelova A."/>
            <person name="Collura K."/>
            <person name="Wissotski M."/>
            <person name="Campos D."/>
            <person name="Kudrna D."/>
            <person name="Golser W."/>
            <person name="Ashely E."/>
            <person name="Descour A."/>
            <person name="Fernandes J."/>
            <person name="Soderlund C."/>
            <person name="Walbot V."/>
        </authorList>
    </citation>
    <scope>NUCLEOTIDE SEQUENCE</scope>
    <source>
        <strain evidence="2">B73</strain>
    </source>
</reference>
<reference evidence="2" key="1">
    <citation type="journal article" date="2009" name="PLoS Genet.">
        <title>Sequencing, mapping, and analysis of 27,455 maize full-length cDNAs.</title>
        <authorList>
            <person name="Soderlund C."/>
            <person name="Descour A."/>
            <person name="Kudrna D."/>
            <person name="Bomhoff M."/>
            <person name="Boyd L."/>
            <person name="Currie J."/>
            <person name="Angelova A."/>
            <person name="Collura K."/>
            <person name="Wissotski M."/>
            <person name="Ashley E."/>
            <person name="Morrow D."/>
            <person name="Fernandes J."/>
            <person name="Walbot V."/>
            <person name="Yu Y."/>
        </authorList>
    </citation>
    <scope>NUCLEOTIDE SEQUENCE</scope>
    <source>
        <strain evidence="2">B73</strain>
    </source>
</reference>
<reference evidence="3" key="5">
    <citation type="submission" date="2021-05" db="UniProtKB">
        <authorList>
            <consortium name="EnsemblPlants"/>
        </authorList>
    </citation>
    <scope>IDENTIFICATION</scope>
    <source>
        <strain evidence="3">cv. B73</strain>
    </source>
</reference>
<feature type="compositionally biased region" description="Polar residues" evidence="1">
    <location>
        <begin position="124"/>
        <end position="140"/>
    </location>
</feature>
<feature type="compositionally biased region" description="Polar residues" evidence="1">
    <location>
        <begin position="215"/>
        <end position="225"/>
    </location>
</feature>
<dbReference type="Proteomes" id="UP000007305">
    <property type="component" value="Chromosome 8"/>
</dbReference>
<evidence type="ECO:0000256" key="1">
    <source>
        <dbReference type="SAM" id="MobiDB-lite"/>
    </source>
</evidence>
<proteinExistence type="evidence at transcript level"/>
<feature type="region of interest" description="Disordered" evidence="1">
    <location>
        <begin position="1"/>
        <end position="254"/>
    </location>
</feature>
<dbReference type="RefSeq" id="XP_035817549.1">
    <property type="nucleotide sequence ID" value="XM_035961656.1"/>
</dbReference>
<gene>
    <name evidence="3" type="primary">LOC118473092</name>
</gene>
<evidence type="ECO:0000313" key="3">
    <source>
        <dbReference type="EnsemblPlants" id="Zm00001eb339650_P001"/>
    </source>
</evidence>
<evidence type="ECO:0000313" key="2">
    <source>
        <dbReference type="EMBL" id="ACN36319.1"/>
    </source>
</evidence>
<dbReference type="EnsemblPlants" id="Zm00001eb339650_T001">
    <property type="protein sequence ID" value="Zm00001eb339650_P001"/>
    <property type="gene ID" value="Zm00001eb339650"/>
</dbReference>
<keyword evidence="4" id="KW-1185">Reference proteome</keyword>
<dbReference type="AlphaFoldDB" id="C0PMA3"/>
<dbReference type="HOGENOM" id="CLU_1095670_0_0_1"/>
<feature type="compositionally biased region" description="Gly residues" evidence="1">
    <location>
        <begin position="236"/>
        <end position="248"/>
    </location>
</feature>
<feature type="compositionally biased region" description="Basic and acidic residues" evidence="1">
    <location>
        <begin position="23"/>
        <end position="34"/>
    </location>
</feature>
<organism evidence="2">
    <name type="scientific">Zea mays</name>
    <name type="common">Maize</name>
    <dbReference type="NCBI Taxonomy" id="4577"/>
    <lineage>
        <taxon>Eukaryota</taxon>
        <taxon>Viridiplantae</taxon>
        <taxon>Streptophyta</taxon>
        <taxon>Embryophyta</taxon>
        <taxon>Tracheophyta</taxon>
        <taxon>Spermatophyta</taxon>
        <taxon>Magnoliopsida</taxon>
        <taxon>Liliopsida</taxon>
        <taxon>Poales</taxon>
        <taxon>Poaceae</taxon>
        <taxon>PACMAD clade</taxon>
        <taxon>Panicoideae</taxon>
        <taxon>Andropogonodae</taxon>
        <taxon>Andropogoneae</taxon>
        <taxon>Tripsacinae</taxon>
        <taxon>Zea</taxon>
    </lineage>
</organism>
<reference evidence="3" key="4">
    <citation type="submission" date="2019-07" db="EMBL/GenBank/DDBJ databases">
        <authorList>
            <person name="Seetharam A."/>
            <person name="Woodhouse M."/>
            <person name="Cannon E."/>
        </authorList>
    </citation>
    <scope>NUCLEOTIDE SEQUENCE [LARGE SCALE GENOMIC DNA]</scope>
    <source>
        <strain evidence="3">cv. B73</strain>
    </source>
</reference>
<dbReference type="EMBL" id="BT069422">
    <property type="protein sequence ID" value="ACN36319.1"/>
    <property type="molecule type" value="mRNA"/>
</dbReference>
<sequence length="254" mass="27543">MDRAELGDWVRSGLGESSGHGNSEQKQRRAKWMESSRAQEAGNNRATNRGARGARDPEIQGAGRVQGDMRAQENSRRGDQGARPGEQQGARRARDGRARRAALGSSAQRAEQEDEKRLRAGLNPSWSTATSAGARQTEPSRIQARREPPWTGAEMAERHRSRDGPELGPGHDASNREAQAMGGDSAGSLAGRIRAEHRPWELSREEEDMAELQGRTGNHTTSRDVSWNHGWRACGGRQGGAGTTGHGVTGELDN</sequence>
<dbReference type="GeneID" id="118473092"/>
<feature type="compositionally biased region" description="Basic and acidic residues" evidence="1">
    <location>
        <begin position="70"/>
        <end position="80"/>
    </location>
</feature>
<feature type="compositionally biased region" description="Basic and acidic residues" evidence="1">
    <location>
        <begin position="193"/>
        <end position="203"/>
    </location>
</feature>
<reference evidence="4" key="2">
    <citation type="journal article" date="2009" name="Science">
        <title>The B73 maize genome: complexity, diversity, and dynamics.</title>
        <authorList>
            <person name="Schnable P.S."/>
            <person name="Ware D."/>
            <person name="Fulton R.S."/>
            <person name="Stein J.C."/>
            <person name="Wei F."/>
            <person name="Pasternak S."/>
            <person name="Liang C."/>
            <person name="Zhang J."/>
            <person name="Fulton L."/>
            <person name="Graves T.A."/>
            <person name="Minx P."/>
            <person name="Reily A.D."/>
            <person name="Courtney L."/>
            <person name="Kruchowski S.S."/>
            <person name="Tomlinson C."/>
            <person name="Strong C."/>
            <person name="Delehaunty K."/>
            <person name="Fronick C."/>
            <person name="Courtney B."/>
            <person name="Rock S.M."/>
            <person name="Belter E."/>
            <person name="Du F."/>
            <person name="Kim K."/>
            <person name="Abbott R.M."/>
            <person name="Cotton M."/>
            <person name="Levy A."/>
            <person name="Marchetto P."/>
            <person name="Ochoa K."/>
            <person name="Jackson S.M."/>
            <person name="Gillam B."/>
            <person name="Chen W."/>
            <person name="Yan L."/>
            <person name="Higginbotham J."/>
            <person name="Cardenas M."/>
            <person name="Waligorski J."/>
            <person name="Applebaum E."/>
            <person name="Phelps L."/>
            <person name="Falcone J."/>
            <person name="Kanchi K."/>
            <person name="Thane T."/>
            <person name="Scimone A."/>
            <person name="Thane N."/>
            <person name="Henke J."/>
            <person name="Wang T."/>
            <person name="Ruppert J."/>
            <person name="Shah N."/>
            <person name="Rotter K."/>
            <person name="Hodges J."/>
            <person name="Ingenthron E."/>
            <person name="Cordes M."/>
            <person name="Kohlberg S."/>
            <person name="Sgro J."/>
            <person name="Delgado B."/>
            <person name="Mead K."/>
            <person name="Chinwalla A."/>
            <person name="Leonard S."/>
            <person name="Crouse K."/>
            <person name="Collura K."/>
            <person name="Kudrna D."/>
            <person name="Currie J."/>
            <person name="He R."/>
            <person name="Angelova A."/>
            <person name="Rajasekar S."/>
            <person name="Mueller T."/>
            <person name="Lomeli R."/>
            <person name="Scara G."/>
            <person name="Ko A."/>
            <person name="Delaney K."/>
            <person name="Wissotski M."/>
            <person name="Lopez G."/>
            <person name="Campos D."/>
            <person name="Braidotti M."/>
            <person name="Ashley E."/>
            <person name="Golser W."/>
            <person name="Kim H."/>
            <person name="Lee S."/>
            <person name="Lin J."/>
            <person name="Dujmic Z."/>
            <person name="Kim W."/>
            <person name="Talag J."/>
            <person name="Zuccolo A."/>
            <person name="Fan C."/>
            <person name="Sebastian A."/>
            <person name="Kramer M."/>
            <person name="Spiegel L."/>
            <person name="Nascimento L."/>
            <person name="Zutavern T."/>
            <person name="Miller B."/>
            <person name="Ambroise C."/>
            <person name="Muller S."/>
            <person name="Spooner W."/>
            <person name="Narechania A."/>
            <person name="Ren L."/>
            <person name="Wei S."/>
            <person name="Kumari S."/>
            <person name="Faga B."/>
            <person name="Levy M.J."/>
            <person name="McMahan L."/>
            <person name="Van Buren P."/>
            <person name="Vaughn M.W."/>
            <person name="Ying K."/>
            <person name="Yeh C.-T."/>
            <person name="Emrich S.J."/>
            <person name="Jia Y."/>
            <person name="Kalyanaraman A."/>
            <person name="Hsia A.-P."/>
            <person name="Barbazuk W.B."/>
            <person name="Baucom R.S."/>
            <person name="Brutnell T.P."/>
            <person name="Carpita N.C."/>
            <person name="Chaparro C."/>
            <person name="Chia J.-M."/>
            <person name="Deragon J.-M."/>
            <person name="Estill J.C."/>
            <person name="Fu Y."/>
            <person name="Jeddeloh J.A."/>
            <person name="Han Y."/>
            <person name="Lee H."/>
            <person name="Li P."/>
            <person name="Lisch D.R."/>
            <person name="Liu S."/>
            <person name="Liu Z."/>
            <person name="Nagel D.H."/>
            <person name="McCann M.C."/>
            <person name="SanMiguel P."/>
            <person name="Myers A.M."/>
            <person name="Nettleton D."/>
            <person name="Nguyen J."/>
            <person name="Penning B.W."/>
            <person name="Ponnala L."/>
            <person name="Schneider K.L."/>
            <person name="Schwartz D.C."/>
            <person name="Sharma A."/>
            <person name="Soderlund C."/>
            <person name="Springer N.M."/>
            <person name="Sun Q."/>
            <person name="Wang H."/>
            <person name="Waterman M."/>
            <person name="Westerman R."/>
            <person name="Wolfgruber T.K."/>
            <person name="Yang L."/>
            <person name="Yu Y."/>
            <person name="Zhang L."/>
            <person name="Zhou S."/>
            <person name="Zhu Q."/>
            <person name="Bennetzen J.L."/>
            <person name="Dawe R.K."/>
            <person name="Jiang J."/>
            <person name="Jiang N."/>
            <person name="Presting G.G."/>
            <person name="Wessler S.R."/>
            <person name="Aluru S."/>
            <person name="Martienssen R.A."/>
            <person name="Clifton S.W."/>
            <person name="McCombie W.R."/>
            <person name="Wing R.A."/>
            <person name="Wilson R.K."/>
        </authorList>
    </citation>
    <scope>NUCLEOTIDE SEQUENCE [LARGE SCALE GENOMIC DNA]</scope>
    <source>
        <strain evidence="4">cv. B73</strain>
    </source>
</reference>
<evidence type="ECO:0000313" key="4">
    <source>
        <dbReference type="Proteomes" id="UP000007305"/>
    </source>
</evidence>
<accession>C0PMA3</accession>
<name>C0PMA3_MAIZE</name>